<evidence type="ECO:0008006" key="3">
    <source>
        <dbReference type="Google" id="ProtNLM"/>
    </source>
</evidence>
<sequence>MATYTGSSRYRSSNGGRTADRVTTATNTSYYQYTSREGDNFLILAAKVLNDSTRYWEIADINPQLQWPDEIPTGTLLRIPT</sequence>
<organism evidence="2">
    <name type="scientific">uncultured Caudovirales phage</name>
    <dbReference type="NCBI Taxonomy" id="2100421"/>
    <lineage>
        <taxon>Viruses</taxon>
        <taxon>Duplodnaviria</taxon>
        <taxon>Heunggongvirae</taxon>
        <taxon>Uroviricota</taxon>
        <taxon>Caudoviricetes</taxon>
        <taxon>Peduoviridae</taxon>
        <taxon>Maltschvirus</taxon>
        <taxon>Maltschvirus maltsch</taxon>
    </lineage>
</organism>
<dbReference type="Gene3D" id="3.10.350.10">
    <property type="entry name" value="LysM domain"/>
    <property type="match status" value="1"/>
</dbReference>
<dbReference type="EMBL" id="LR796612">
    <property type="protein sequence ID" value="CAB4154231.1"/>
    <property type="molecule type" value="Genomic_DNA"/>
</dbReference>
<proteinExistence type="predicted"/>
<name>A0A6J5N9X2_9CAUD</name>
<feature type="compositionally biased region" description="Low complexity" evidence="1">
    <location>
        <begin position="1"/>
        <end position="17"/>
    </location>
</feature>
<protein>
    <recommendedName>
        <fullName evidence="3">LysM domain-containing protein</fullName>
    </recommendedName>
</protein>
<gene>
    <name evidence="2" type="ORF">UFOVP629_13</name>
</gene>
<reference evidence="2" key="1">
    <citation type="submission" date="2020-04" db="EMBL/GenBank/DDBJ databases">
        <authorList>
            <person name="Chiriac C."/>
            <person name="Salcher M."/>
            <person name="Ghai R."/>
            <person name="Kavagutti S V."/>
        </authorList>
    </citation>
    <scope>NUCLEOTIDE SEQUENCE</scope>
</reference>
<evidence type="ECO:0000256" key="1">
    <source>
        <dbReference type="SAM" id="MobiDB-lite"/>
    </source>
</evidence>
<evidence type="ECO:0000313" key="2">
    <source>
        <dbReference type="EMBL" id="CAB4154231.1"/>
    </source>
</evidence>
<feature type="region of interest" description="Disordered" evidence="1">
    <location>
        <begin position="1"/>
        <end position="22"/>
    </location>
</feature>
<accession>A0A6J5N9X2</accession>
<dbReference type="InterPro" id="IPR036779">
    <property type="entry name" value="LysM_dom_sf"/>
</dbReference>